<sequence>MASHGPVLTSQEMRDVAAAMEEAPTFPSQGHVAKAANGKGKGFIGRKRRATDGQEDELGDDDDCYPLEYLRELCQSEFAGMRESLTTDISSSVGKTVATNYQTLMSAIGVLRKEVANQSTDIDQQVQQAEITKLKREMEEFRKLLAVAEERQPPPAQPPVGFTREVDPAVLVAVTSLEAVTVCLDKFLSDVGFDSSECKIVVQGQEPSKRFAARFPGLPQPAARKVVRALGGLKDGHTWKSFFCDAPGSASRTSVHMGLDKNPKQIKAEITLRRCRDAILAECGDANRIFMDRDLGVLPIKLDRILQVRVAAGRETPPELWWNEGALQKHGLSKDMVARATEEISQGPPEPTWFATWDARALLQAAGEKASLERVALVPGRVLQVSLHSAQSCLAVFNAHNHELTVKEESFVSQTIVRELAAAAESPDKHFVVVNGGFNFSAGESLIAGSPEVAVRRSARRHDAHAARWREALGRMLEVEGSEPTRFERGRGAAAAIDRFFCSLAGLVEAANWDAMSPPFQVELYKELMRIAGVETRDQLFKSRPNHPGALLQVARVVARVVWRQDKRLARKMLESHPMVEELLEICGSDVRLRHPPSFQEWSAKIQREALDQQKAEIEDRRAREGDSRRLRMQAKALERKARLWSPIGRRITLAAAHVSAGATVSDPAERTKALGEHWKPVFSKKPWDQEGAAQYCADWLPSISSLSLPPPSLRMLRCAMHHAKDSATGIDGLPYAAWSADPFGETILRRALGWVGSGQALFDSASITLQAFPSLYQDYVLRVLASLQLPDFFLAFVGFMYAAIEGAASVRGVLVTLFWARSGIIRGDGLSGSLFALGTPSFLYGLAASIELRARGLARACADDTRGALRALSDLCILYRVMMLAEKYANLCLEVAKCKVVPLSARFSDRLVSAVSDKLSVLVPRWAEFEVCDSLLYLGLWLGPGVDSFRSWCDPLAKLRLRAQAIGRGATPTSVSAVLYNTRVVATLSYVAQFCAMPTEVLK</sequence>
<dbReference type="EMBL" id="CAUYUJ010012425">
    <property type="protein sequence ID" value="CAK0833918.1"/>
    <property type="molecule type" value="Genomic_DNA"/>
</dbReference>
<protein>
    <submittedName>
        <fullName evidence="3">Uncharacterized protein</fullName>
    </submittedName>
</protein>
<feature type="region of interest" description="Disordered" evidence="2">
    <location>
        <begin position="24"/>
        <end position="59"/>
    </location>
</feature>
<gene>
    <name evidence="3" type="ORF">PCOR1329_LOCUS31472</name>
</gene>
<name>A0ABN9SPX5_9DINO</name>
<feature type="coiled-coil region" evidence="1">
    <location>
        <begin position="124"/>
        <end position="151"/>
    </location>
</feature>
<comment type="caution">
    <text evidence="3">The sequence shown here is derived from an EMBL/GenBank/DDBJ whole genome shotgun (WGS) entry which is preliminary data.</text>
</comment>
<accession>A0ABN9SPX5</accession>
<organism evidence="3 4">
    <name type="scientific">Prorocentrum cordatum</name>
    <dbReference type="NCBI Taxonomy" id="2364126"/>
    <lineage>
        <taxon>Eukaryota</taxon>
        <taxon>Sar</taxon>
        <taxon>Alveolata</taxon>
        <taxon>Dinophyceae</taxon>
        <taxon>Prorocentrales</taxon>
        <taxon>Prorocentraceae</taxon>
        <taxon>Prorocentrum</taxon>
    </lineage>
</organism>
<evidence type="ECO:0000313" key="3">
    <source>
        <dbReference type="EMBL" id="CAK0833918.1"/>
    </source>
</evidence>
<evidence type="ECO:0000313" key="4">
    <source>
        <dbReference type="Proteomes" id="UP001189429"/>
    </source>
</evidence>
<feature type="non-terminal residue" evidence="3">
    <location>
        <position position="1004"/>
    </location>
</feature>
<keyword evidence="1" id="KW-0175">Coiled coil</keyword>
<proteinExistence type="predicted"/>
<evidence type="ECO:0000256" key="1">
    <source>
        <dbReference type="SAM" id="Coils"/>
    </source>
</evidence>
<reference evidence="3" key="1">
    <citation type="submission" date="2023-10" db="EMBL/GenBank/DDBJ databases">
        <authorList>
            <person name="Chen Y."/>
            <person name="Shah S."/>
            <person name="Dougan E. K."/>
            <person name="Thang M."/>
            <person name="Chan C."/>
        </authorList>
    </citation>
    <scope>NUCLEOTIDE SEQUENCE [LARGE SCALE GENOMIC DNA]</scope>
</reference>
<evidence type="ECO:0000256" key="2">
    <source>
        <dbReference type="SAM" id="MobiDB-lite"/>
    </source>
</evidence>
<keyword evidence="4" id="KW-1185">Reference proteome</keyword>
<dbReference type="Proteomes" id="UP001189429">
    <property type="component" value="Unassembled WGS sequence"/>
</dbReference>